<dbReference type="AlphaFoldDB" id="X1VRW7"/>
<feature type="non-terminal residue" evidence="3">
    <location>
        <position position="1"/>
    </location>
</feature>
<keyword evidence="1" id="KW-0472">Membrane</keyword>
<reference evidence="3" key="1">
    <citation type="journal article" date="2014" name="Front. Microbiol.">
        <title>High frequency of phylogenetically diverse reductive dehalogenase-homologous genes in deep subseafloor sedimentary metagenomes.</title>
        <authorList>
            <person name="Kawai M."/>
            <person name="Futagami T."/>
            <person name="Toyoda A."/>
            <person name="Takaki Y."/>
            <person name="Nishi S."/>
            <person name="Hori S."/>
            <person name="Arai W."/>
            <person name="Tsubouchi T."/>
            <person name="Morono Y."/>
            <person name="Uchiyama I."/>
            <person name="Ito T."/>
            <person name="Fujiyama A."/>
            <person name="Inagaki F."/>
            <person name="Takami H."/>
        </authorList>
    </citation>
    <scope>NUCLEOTIDE SEQUENCE</scope>
    <source>
        <strain evidence="3">Expedition CK06-06</strain>
    </source>
</reference>
<evidence type="ECO:0000313" key="3">
    <source>
        <dbReference type="EMBL" id="GAJ19801.1"/>
    </source>
</evidence>
<sequence>NETGYKYKIKKDKIYVENDFFTAAKLYFKQNGSNVEFYRIYSATSGAWVLIIVGCFVFLIVGIIIGIKCDTSSKNFAEENLFRMLGGHKSEDRICPSCGRTIPLDAYICPYCGRKFESYL</sequence>
<feature type="transmembrane region" description="Helical" evidence="1">
    <location>
        <begin position="47"/>
        <end position="67"/>
    </location>
</feature>
<keyword evidence="1" id="KW-0812">Transmembrane</keyword>
<dbReference type="Pfam" id="PF10571">
    <property type="entry name" value="UPF0547"/>
    <property type="match status" value="1"/>
</dbReference>
<protein>
    <recommendedName>
        <fullName evidence="2">UPF0547 domain-containing protein</fullName>
    </recommendedName>
</protein>
<keyword evidence="1" id="KW-1133">Transmembrane helix</keyword>
<organism evidence="3">
    <name type="scientific">marine sediment metagenome</name>
    <dbReference type="NCBI Taxonomy" id="412755"/>
    <lineage>
        <taxon>unclassified sequences</taxon>
        <taxon>metagenomes</taxon>
        <taxon>ecological metagenomes</taxon>
    </lineage>
</organism>
<evidence type="ECO:0000256" key="1">
    <source>
        <dbReference type="SAM" id="Phobius"/>
    </source>
</evidence>
<comment type="caution">
    <text evidence="3">The sequence shown here is derived from an EMBL/GenBank/DDBJ whole genome shotgun (WGS) entry which is preliminary data.</text>
</comment>
<feature type="domain" description="UPF0547" evidence="2">
    <location>
        <begin position="95"/>
        <end position="117"/>
    </location>
</feature>
<evidence type="ECO:0000259" key="2">
    <source>
        <dbReference type="Pfam" id="PF10571"/>
    </source>
</evidence>
<proteinExistence type="predicted"/>
<gene>
    <name evidence="3" type="ORF">S12H4_59983</name>
</gene>
<name>X1VRW7_9ZZZZ</name>
<dbReference type="EMBL" id="BARW01039355">
    <property type="protein sequence ID" value="GAJ19801.1"/>
    <property type="molecule type" value="Genomic_DNA"/>
</dbReference>
<accession>X1VRW7</accession>
<dbReference type="InterPro" id="IPR018886">
    <property type="entry name" value="UPF0547"/>
</dbReference>